<keyword evidence="4 7" id="KW-1133">Transmembrane helix</keyword>
<evidence type="ECO:0000256" key="2">
    <source>
        <dbReference type="ARBA" id="ARBA00022448"/>
    </source>
</evidence>
<feature type="transmembrane region" description="Helical" evidence="7">
    <location>
        <begin position="428"/>
        <end position="449"/>
    </location>
</feature>
<dbReference type="PANTHER" id="PTHR43791">
    <property type="entry name" value="PERMEASE-RELATED"/>
    <property type="match status" value="1"/>
</dbReference>
<dbReference type="Pfam" id="PF07690">
    <property type="entry name" value="MFS_1"/>
    <property type="match status" value="1"/>
</dbReference>
<dbReference type="GO" id="GO:0022857">
    <property type="term" value="F:transmembrane transporter activity"/>
    <property type="evidence" value="ECO:0007669"/>
    <property type="project" value="InterPro"/>
</dbReference>
<evidence type="ECO:0000256" key="1">
    <source>
        <dbReference type="ARBA" id="ARBA00004141"/>
    </source>
</evidence>
<proteinExistence type="predicted"/>
<feature type="transmembrane region" description="Helical" evidence="7">
    <location>
        <begin position="396"/>
        <end position="416"/>
    </location>
</feature>
<dbReference type="SUPFAM" id="SSF103473">
    <property type="entry name" value="MFS general substrate transporter"/>
    <property type="match status" value="1"/>
</dbReference>
<protein>
    <submittedName>
        <fullName evidence="8">MFS general substrate transporter</fullName>
    </submittedName>
</protein>
<dbReference type="GO" id="GO:0016020">
    <property type="term" value="C:membrane"/>
    <property type="evidence" value="ECO:0007669"/>
    <property type="project" value="UniProtKB-SubCell"/>
</dbReference>
<accession>A0A6A6TI72</accession>
<keyword evidence="3 7" id="KW-0812">Transmembrane</keyword>
<keyword evidence="2" id="KW-0813">Transport</keyword>
<dbReference type="AlphaFoldDB" id="A0A6A6TI72"/>
<dbReference type="Proteomes" id="UP000799324">
    <property type="component" value="Unassembled WGS sequence"/>
</dbReference>
<dbReference type="Gene3D" id="1.20.1250.20">
    <property type="entry name" value="MFS general substrate transporter like domains"/>
    <property type="match status" value="1"/>
</dbReference>
<dbReference type="EMBL" id="MU004316">
    <property type="protein sequence ID" value="KAF2658344.1"/>
    <property type="molecule type" value="Genomic_DNA"/>
</dbReference>
<dbReference type="InterPro" id="IPR011701">
    <property type="entry name" value="MFS"/>
</dbReference>
<dbReference type="OrthoDB" id="1935484at2759"/>
<sequence length="583" mass="66422">MATVLPPARHHRTVGDDSPESSVYGAINSTGVPEKNEPEIIVSDDAPPLGAPHAEKRFWFQRQKASYDPNAIATLPSVYDNPDTAKQYQPREDWENLHRFNPLARWTWGEENKLIRKIDLRIMIFACVMFMALELDRANIQQANTDNFLKDLHLTTNDYNLGNTVFKAAFLCAELPSQLVSKWMGPDRWIPAQMVLWSIVASAQFWLSGRSSFLACRALLGILQGGFIPDIILYLSYFYKHHELSLRLSFFWTGLSVADILAGFLAYGLLHMRGLQGHSGWRWMFLIEGLLTLVVGLAAAVLMPPGPCQTANWSRGKKGWFSEREEEIMVNRVIRDDPSKGTMHNRQPVTPKLLFQSLKDYDLWPLYILGLTFQIPVTPPQQYLTLSLRGLGFDTFQTNLLAIPWTAVHIITMLALSYSAEIFKEQTFHAMIGQLWFIPFLVWLSVANVAAANKWVVWLIITLLLCYPSAHPIQVGWNSRNSNTVRSRTVSAACYNMFVQASGIISSNIYRKDDAPNYPRGNRALLGIACGNIGLYLLTKAYYVWRNKTRDAKWNAMTPEQQYEYLETTTDEGNKRLDFRFAH</sequence>
<dbReference type="PANTHER" id="PTHR43791:SF65">
    <property type="entry name" value="MAJOR FACILITATOR SUPERFAMILY (MFS) PROFILE DOMAIN-CONTAINING PROTEIN-RELATED"/>
    <property type="match status" value="1"/>
</dbReference>
<dbReference type="FunFam" id="1.20.1250.20:FF:000247">
    <property type="entry name" value="MFS general substrate transporter"/>
    <property type="match status" value="1"/>
</dbReference>
<evidence type="ECO:0000256" key="7">
    <source>
        <dbReference type="SAM" id="Phobius"/>
    </source>
</evidence>
<feature type="transmembrane region" description="Helical" evidence="7">
    <location>
        <begin position="525"/>
        <end position="545"/>
    </location>
</feature>
<evidence type="ECO:0000313" key="9">
    <source>
        <dbReference type="Proteomes" id="UP000799324"/>
    </source>
</evidence>
<keyword evidence="5 7" id="KW-0472">Membrane</keyword>
<dbReference type="InterPro" id="IPR036259">
    <property type="entry name" value="MFS_trans_sf"/>
</dbReference>
<evidence type="ECO:0000256" key="4">
    <source>
        <dbReference type="ARBA" id="ARBA00022989"/>
    </source>
</evidence>
<reference evidence="8" key="1">
    <citation type="journal article" date="2020" name="Stud. Mycol.">
        <title>101 Dothideomycetes genomes: a test case for predicting lifestyles and emergence of pathogens.</title>
        <authorList>
            <person name="Haridas S."/>
            <person name="Albert R."/>
            <person name="Binder M."/>
            <person name="Bloem J."/>
            <person name="Labutti K."/>
            <person name="Salamov A."/>
            <person name="Andreopoulos B."/>
            <person name="Baker S."/>
            <person name="Barry K."/>
            <person name="Bills G."/>
            <person name="Bluhm B."/>
            <person name="Cannon C."/>
            <person name="Castanera R."/>
            <person name="Culley D."/>
            <person name="Daum C."/>
            <person name="Ezra D."/>
            <person name="Gonzalez J."/>
            <person name="Henrissat B."/>
            <person name="Kuo A."/>
            <person name="Liang C."/>
            <person name="Lipzen A."/>
            <person name="Lutzoni F."/>
            <person name="Magnuson J."/>
            <person name="Mondo S."/>
            <person name="Nolan M."/>
            <person name="Ohm R."/>
            <person name="Pangilinan J."/>
            <person name="Park H.-J."/>
            <person name="Ramirez L."/>
            <person name="Alfaro M."/>
            <person name="Sun H."/>
            <person name="Tritt A."/>
            <person name="Yoshinaga Y."/>
            <person name="Zwiers L.-H."/>
            <person name="Turgeon B."/>
            <person name="Goodwin S."/>
            <person name="Spatafora J."/>
            <person name="Crous P."/>
            <person name="Grigoriev I."/>
        </authorList>
    </citation>
    <scope>NUCLEOTIDE SEQUENCE</scope>
    <source>
        <strain evidence="8">CBS 122681</strain>
    </source>
</reference>
<evidence type="ECO:0000313" key="8">
    <source>
        <dbReference type="EMBL" id="KAF2658344.1"/>
    </source>
</evidence>
<evidence type="ECO:0000256" key="3">
    <source>
        <dbReference type="ARBA" id="ARBA00022692"/>
    </source>
</evidence>
<feature type="transmembrane region" description="Helical" evidence="7">
    <location>
        <begin position="282"/>
        <end position="303"/>
    </location>
</feature>
<organism evidence="8 9">
    <name type="scientific">Lophiostoma macrostomum CBS 122681</name>
    <dbReference type="NCBI Taxonomy" id="1314788"/>
    <lineage>
        <taxon>Eukaryota</taxon>
        <taxon>Fungi</taxon>
        <taxon>Dikarya</taxon>
        <taxon>Ascomycota</taxon>
        <taxon>Pezizomycotina</taxon>
        <taxon>Dothideomycetes</taxon>
        <taxon>Pleosporomycetidae</taxon>
        <taxon>Pleosporales</taxon>
        <taxon>Lophiostomataceae</taxon>
        <taxon>Lophiostoma</taxon>
    </lineage>
</organism>
<name>A0A6A6TI72_9PLEO</name>
<evidence type="ECO:0000256" key="5">
    <source>
        <dbReference type="ARBA" id="ARBA00023136"/>
    </source>
</evidence>
<gene>
    <name evidence="8" type="ORF">K491DRAFT_276759</name>
</gene>
<feature type="transmembrane region" description="Helical" evidence="7">
    <location>
        <begin position="219"/>
        <end position="238"/>
    </location>
</feature>
<feature type="transmembrane region" description="Helical" evidence="7">
    <location>
        <begin position="455"/>
        <end position="477"/>
    </location>
</feature>
<keyword evidence="9" id="KW-1185">Reference proteome</keyword>
<feature type="region of interest" description="Disordered" evidence="6">
    <location>
        <begin position="1"/>
        <end position="40"/>
    </location>
</feature>
<dbReference type="FunFam" id="1.20.1250.20:FF:000106">
    <property type="entry name" value="MFS transporter, putative"/>
    <property type="match status" value="1"/>
</dbReference>
<evidence type="ECO:0000256" key="6">
    <source>
        <dbReference type="SAM" id="MobiDB-lite"/>
    </source>
</evidence>
<feature type="transmembrane region" description="Helical" evidence="7">
    <location>
        <begin position="250"/>
        <end position="270"/>
    </location>
</feature>
<comment type="subcellular location">
    <subcellularLocation>
        <location evidence="1">Membrane</location>
        <topology evidence="1">Multi-pass membrane protein</topology>
    </subcellularLocation>
</comment>